<gene>
    <name evidence="5" type="ORF">BOX37_30480</name>
</gene>
<dbReference type="SUPFAM" id="SSF53335">
    <property type="entry name" value="S-adenosyl-L-methionine-dependent methyltransferases"/>
    <property type="match status" value="1"/>
</dbReference>
<keyword evidence="6" id="KW-1185">Reference proteome</keyword>
<keyword evidence="1 5" id="KW-0489">Methyltransferase</keyword>
<evidence type="ECO:0000256" key="2">
    <source>
        <dbReference type="ARBA" id="ARBA00022679"/>
    </source>
</evidence>
<dbReference type="Proteomes" id="UP000183810">
    <property type="component" value="Chromosome"/>
</dbReference>
<proteinExistence type="predicted"/>
<dbReference type="AlphaFoldDB" id="A0A1J0W3V3"/>
<evidence type="ECO:0000259" key="4">
    <source>
        <dbReference type="Pfam" id="PF13649"/>
    </source>
</evidence>
<evidence type="ECO:0000313" key="5">
    <source>
        <dbReference type="EMBL" id="APE38873.1"/>
    </source>
</evidence>
<accession>A0A1J0W3V3</accession>
<dbReference type="InterPro" id="IPR029063">
    <property type="entry name" value="SAM-dependent_MTases_sf"/>
</dbReference>
<dbReference type="KEGG" id="nsl:BOX37_30480"/>
<dbReference type="EMBL" id="CP018082">
    <property type="protein sequence ID" value="APE38873.1"/>
    <property type="molecule type" value="Genomic_DNA"/>
</dbReference>
<reference evidence="5" key="1">
    <citation type="submission" date="2016-11" db="EMBL/GenBank/DDBJ databases">
        <authorList>
            <person name="Jaros S."/>
            <person name="Januszkiewicz K."/>
            <person name="Wedrychowicz H."/>
        </authorList>
    </citation>
    <scope>NUCLEOTIDE SEQUENCE [LARGE SCALE GENOMIC DNA]</scope>
    <source>
        <strain evidence="5">Y48</strain>
    </source>
</reference>
<organism evidence="5 6">
    <name type="scientific">Nocardia mangyaensis</name>
    <dbReference type="NCBI Taxonomy" id="2213200"/>
    <lineage>
        <taxon>Bacteria</taxon>
        <taxon>Bacillati</taxon>
        <taxon>Actinomycetota</taxon>
        <taxon>Actinomycetes</taxon>
        <taxon>Mycobacteriales</taxon>
        <taxon>Nocardiaceae</taxon>
        <taxon>Nocardia</taxon>
    </lineage>
</organism>
<dbReference type="InterPro" id="IPR041698">
    <property type="entry name" value="Methyltransf_25"/>
</dbReference>
<keyword evidence="2 5" id="KW-0808">Transferase</keyword>
<sequence length="219" mass="23483">MTASTRDGAPMTETVPTAEQYWENFYREREQVWTGNPNPLLVREVHGLSPGTVLDLGCGEGADAIWLAEQGWRVTAVDVSATAMARGEQRAAAAGLTIAWERHDLRATFPAGSFDLVSAQFLHSPVELPDERAGILRSAAAAVAPGGVLIVGGHAGWPSWADTPPHDYAFPTVEQVLEQLELAPGQWQVDTAELVHSASTSPDGVVGERADSVIRVHRT</sequence>
<dbReference type="GO" id="GO:0008168">
    <property type="term" value="F:methyltransferase activity"/>
    <property type="evidence" value="ECO:0007669"/>
    <property type="project" value="UniProtKB-KW"/>
</dbReference>
<evidence type="ECO:0000313" key="6">
    <source>
        <dbReference type="Proteomes" id="UP000183810"/>
    </source>
</evidence>
<keyword evidence="3" id="KW-0949">S-adenosyl-L-methionine</keyword>
<dbReference type="Pfam" id="PF13649">
    <property type="entry name" value="Methyltransf_25"/>
    <property type="match status" value="1"/>
</dbReference>
<dbReference type="Gene3D" id="3.40.50.150">
    <property type="entry name" value="Vaccinia Virus protein VP39"/>
    <property type="match status" value="1"/>
</dbReference>
<protein>
    <submittedName>
        <fullName evidence="5">SAM-dependent methyltransferase</fullName>
    </submittedName>
</protein>
<dbReference type="PANTHER" id="PTHR43464">
    <property type="entry name" value="METHYLTRANSFERASE"/>
    <property type="match status" value="1"/>
</dbReference>
<evidence type="ECO:0000256" key="3">
    <source>
        <dbReference type="ARBA" id="ARBA00022691"/>
    </source>
</evidence>
<evidence type="ECO:0000256" key="1">
    <source>
        <dbReference type="ARBA" id="ARBA00022603"/>
    </source>
</evidence>
<dbReference type="CDD" id="cd02440">
    <property type="entry name" value="AdoMet_MTases"/>
    <property type="match status" value="1"/>
</dbReference>
<dbReference type="PANTHER" id="PTHR43464:SF19">
    <property type="entry name" value="UBIQUINONE BIOSYNTHESIS O-METHYLTRANSFERASE, MITOCHONDRIAL"/>
    <property type="match status" value="1"/>
</dbReference>
<dbReference type="GO" id="GO:0032259">
    <property type="term" value="P:methylation"/>
    <property type="evidence" value="ECO:0007669"/>
    <property type="project" value="UniProtKB-KW"/>
</dbReference>
<name>A0A1J0W3V3_9NOCA</name>
<feature type="domain" description="Methyltransferase" evidence="4">
    <location>
        <begin position="53"/>
        <end position="147"/>
    </location>
</feature>